<organism evidence="2 3">
    <name type="scientific">Sinocyclocheilus anshuiensis</name>
    <dbReference type="NCBI Taxonomy" id="1608454"/>
    <lineage>
        <taxon>Eukaryota</taxon>
        <taxon>Metazoa</taxon>
        <taxon>Chordata</taxon>
        <taxon>Craniata</taxon>
        <taxon>Vertebrata</taxon>
        <taxon>Euteleostomi</taxon>
        <taxon>Actinopterygii</taxon>
        <taxon>Neopterygii</taxon>
        <taxon>Teleostei</taxon>
        <taxon>Ostariophysi</taxon>
        <taxon>Cypriniformes</taxon>
        <taxon>Cyprinidae</taxon>
        <taxon>Cyprininae</taxon>
        <taxon>Sinocyclocheilus</taxon>
    </lineage>
</organism>
<feature type="domain" description="SAM" evidence="1">
    <location>
        <begin position="139"/>
        <end position="195"/>
    </location>
</feature>
<dbReference type="SUPFAM" id="SSF47769">
    <property type="entry name" value="SAM/Pointed domain"/>
    <property type="match status" value="3"/>
</dbReference>
<dbReference type="SMART" id="SM00454">
    <property type="entry name" value="SAM"/>
    <property type="match status" value="3"/>
</dbReference>
<dbReference type="Proteomes" id="UP000472260">
    <property type="component" value="Unassembled WGS sequence"/>
</dbReference>
<keyword evidence="3" id="KW-1185">Reference proteome</keyword>
<evidence type="ECO:0000313" key="2">
    <source>
        <dbReference type="Ensembl" id="ENSSANP00000050905.1"/>
    </source>
</evidence>
<dbReference type="PANTHER" id="PTHR12776">
    <property type="entry name" value="KAZRIN-RELATED"/>
    <property type="match status" value="1"/>
</dbReference>
<dbReference type="Gene3D" id="1.10.150.50">
    <property type="entry name" value="Transcription Factor, Ets-1"/>
    <property type="match status" value="3"/>
</dbReference>
<dbReference type="PROSITE" id="PS50105">
    <property type="entry name" value="SAM_DOMAIN"/>
    <property type="match status" value="1"/>
</dbReference>
<accession>A0A671P4K5</accession>
<reference evidence="2" key="1">
    <citation type="submission" date="2025-08" db="UniProtKB">
        <authorList>
            <consortium name="Ensembl"/>
        </authorList>
    </citation>
    <scope>IDENTIFICATION</scope>
</reference>
<dbReference type="InterPro" id="IPR013761">
    <property type="entry name" value="SAM/pointed_sf"/>
</dbReference>
<sequence>MEVGAFPDSNKKHSCAEWIRHFCFALNPSEPLKLAPLLFLPLLTNPDSDSLSSQNHPSLSDGEEQLERLQQAELTRMSCFLLQVLLGLTDEDLQLGLGINSPMHRRKLRLAIEDYREAENGRGLSKAADMDHHWVSKTWLSDVGLPQYSQVFHNQLVDGRVLNSITRRDLETIFNVTNKFHVTSILSAIQLLQMLNFDKECENRDLDPVVWTSHRVIKWIRDIDLKEYADSLQNSGIHGAVMVLDPTFSADTMAKALDIPSNKHMIHRHLYEEMKVLLNPARSIAVILGNAVYQSAHPKKRSFSDERTDIQRCNVSCL</sequence>
<protein>
    <recommendedName>
        <fullName evidence="1">SAM domain-containing protein</fullName>
    </recommendedName>
</protein>
<reference evidence="2" key="2">
    <citation type="submission" date="2025-09" db="UniProtKB">
        <authorList>
            <consortium name="Ensembl"/>
        </authorList>
    </citation>
    <scope>IDENTIFICATION</scope>
</reference>
<dbReference type="AlphaFoldDB" id="A0A671P4K5"/>
<evidence type="ECO:0000313" key="3">
    <source>
        <dbReference type="Proteomes" id="UP000472260"/>
    </source>
</evidence>
<dbReference type="PANTHER" id="PTHR12776:SF2">
    <property type="entry name" value="KAZRIN ISOFORM X1"/>
    <property type="match status" value="1"/>
</dbReference>
<dbReference type="InterPro" id="IPR037614">
    <property type="entry name" value="Kazrin"/>
</dbReference>
<proteinExistence type="predicted"/>
<dbReference type="InterPro" id="IPR001660">
    <property type="entry name" value="SAM"/>
</dbReference>
<dbReference type="Pfam" id="PF00536">
    <property type="entry name" value="SAM_1"/>
    <property type="match status" value="1"/>
</dbReference>
<evidence type="ECO:0000259" key="1">
    <source>
        <dbReference type="PROSITE" id="PS50105"/>
    </source>
</evidence>
<name>A0A671P4K5_9TELE</name>
<dbReference type="Pfam" id="PF07647">
    <property type="entry name" value="SAM_2"/>
    <property type="match status" value="1"/>
</dbReference>
<dbReference type="Ensembl" id="ENSSANT00000054091.1">
    <property type="protein sequence ID" value="ENSSANP00000050905.1"/>
    <property type="gene ID" value="ENSSANG00000025529.1"/>
</dbReference>